<gene>
    <name evidence="3" type="ORF">FB567DRAFT_337725</name>
</gene>
<feature type="domain" description="C2H2-type" evidence="2">
    <location>
        <begin position="127"/>
        <end position="152"/>
    </location>
</feature>
<dbReference type="Gene3D" id="3.30.160.60">
    <property type="entry name" value="Classic Zinc Finger"/>
    <property type="match status" value="1"/>
</dbReference>
<reference evidence="3" key="1">
    <citation type="journal article" date="2021" name="Nat. Commun.">
        <title>Genetic determinants of endophytism in the Arabidopsis root mycobiome.</title>
        <authorList>
            <person name="Mesny F."/>
            <person name="Miyauchi S."/>
            <person name="Thiergart T."/>
            <person name="Pickel B."/>
            <person name="Atanasova L."/>
            <person name="Karlsson M."/>
            <person name="Huettel B."/>
            <person name="Barry K.W."/>
            <person name="Haridas S."/>
            <person name="Chen C."/>
            <person name="Bauer D."/>
            <person name="Andreopoulos W."/>
            <person name="Pangilinan J."/>
            <person name="LaButti K."/>
            <person name="Riley R."/>
            <person name="Lipzen A."/>
            <person name="Clum A."/>
            <person name="Drula E."/>
            <person name="Henrissat B."/>
            <person name="Kohler A."/>
            <person name="Grigoriev I.V."/>
            <person name="Martin F.M."/>
            <person name="Hacquard S."/>
        </authorList>
    </citation>
    <scope>NUCLEOTIDE SEQUENCE</scope>
    <source>
        <strain evidence="3">MPI-SDFR-AT-0120</strain>
    </source>
</reference>
<dbReference type="Proteomes" id="UP000813461">
    <property type="component" value="Unassembled WGS sequence"/>
</dbReference>
<keyword evidence="1" id="KW-0863">Zinc-finger</keyword>
<proteinExistence type="predicted"/>
<dbReference type="InterPro" id="IPR013087">
    <property type="entry name" value="Znf_C2H2_type"/>
</dbReference>
<evidence type="ECO:0000313" key="4">
    <source>
        <dbReference type="Proteomes" id="UP000813461"/>
    </source>
</evidence>
<keyword evidence="4" id="KW-1185">Reference proteome</keyword>
<accession>A0A8K0RA69</accession>
<sequence>MLQLDDEVTLSGKNNIYTPAICLDNGRVCGPGDSSSSVLSTRCPSAAQADCQFTSEASPDLTKWTFDCNYCSATFNRRCDLNKHIVCAHERRYPCLIRGCPQPPFGLKLDRKRHMGTVHRKNSDSRICCNVLGCVKMFSRRDNMLRHVKKDH</sequence>
<dbReference type="AlphaFoldDB" id="A0A8K0RA69"/>
<comment type="caution">
    <text evidence="3">The sequence shown here is derived from an EMBL/GenBank/DDBJ whole genome shotgun (WGS) entry which is preliminary data.</text>
</comment>
<dbReference type="GO" id="GO:0008270">
    <property type="term" value="F:zinc ion binding"/>
    <property type="evidence" value="ECO:0007669"/>
    <property type="project" value="UniProtKB-KW"/>
</dbReference>
<dbReference type="OrthoDB" id="3798762at2759"/>
<keyword evidence="1" id="KW-0862">Zinc</keyword>
<dbReference type="SMART" id="SM00355">
    <property type="entry name" value="ZnF_C2H2"/>
    <property type="match status" value="3"/>
</dbReference>
<evidence type="ECO:0000256" key="1">
    <source>
        <dbReference type="PROSITE-ProRule" id="PRU00042"/>
    </source>
</evidence>
<keyword evidence="1" id="KW-0479">Metal-binding</keyword>
<feature type="domain" description="C2H2-type" evidence="2">
    <location>
        <begin position="66"/>
        <end position="94"/>
    </location>
</feature>
<organism evidence="3 4">
    <name type="scientific">Paraphoma chrysanthemicola</name>
    <dbReference type="NCBI Taxonomy" id="798071"/>
    <lineage>
        <taxon>Eukaryota</taxon>
        <taxon>Fungi</taxon>
        <taxon>Dikarya</taxon>
        <taxon>Ascomycota</taxon>
        <taxon>Pezizomycotina</taxon>
        <taxon>Dothideomycetes</taxon>
        <taxon>Pleosporomycetidae</taxon>
        <taxon>Pleosporales</taxon>
        <taxon>Pleosporineae</taxon>
        <taxon>Phaeosphaeriaceae</taxon>
        <taxon>Paraphoma</taxon>
    </lineage>
</organism>
<dbReference type="PROSITE" id="PS50157">
    <property type="entry name" value="ZINC_FINGER_C2H2_2"/>
    <property type="match status" value="2"/>
</dbReference>
<evidence type="ECO:0000259" key="2">
    <source>
        <dbReference type="PROSITE" id="PS50157"/>
    </source>
</evidence>
<evidence type="ECO:0000313" key="3">
    <source>
        <dbReference type="EMBL" id="KAH7088378.1"/>
    </source>
</evidence>
<dbReference type="PROSITE" id="PS00028">
    <property type="entry name" value="ZINC_FINGER_C2H2_1"/>
    <property type="match status" value="2"/>
</dbReference>
<protein>
    <recommendedName>
        <fullName evidence="2">C2H2-type domain-containing protein</fullName>
    </recommendedName>
</protein>
<dbReference type="EMBL" id="JAGMVJ010000008">
    <property type="protein sequence ID" value="KAH7088378.1"/>
    <property type="molecule type" value="Genomic_DNA"/>
</dbReference>
<name>A0A8K0RA69_9PLEO</name>